<dbReference type="InterPro" id="IPR029032">
    <property type="entry name" value="AhpD-like"/>
</dbReference>
<dbReference type="AlphaFoldDB" id="A0A8H4W0G2"/>
<dbReference type="OrthoDB" id="5537330at2759"/>
<dbReference type="SUPFAM" id="SSF69118">
    <property type="entry name" value="AhpD-like"/>
    <property type="match status" value="1"/>
</dbReference>
<keyword evidence="2" id="KW-1185">Reference proteome</keyword>
<evidence type="ECO:0008006" key="3">
    <source>
        <dbReference type="Google" id="ProtNLM"/>
    </source>
</evidence>
<dbReference type="Proteomes" id="UP000566819">
    <property type="component" value="Unassembled WGS sequence"/>
</dbReference>
<sequence>MYEILSKLQLRSAVTSLSGLVCVDPHHVGTLYTYLISKPEFATSDSRKALIRRIREALVKNISIQGVVKPISALFSIVEIEKPEDKDYSFSREGWQTGPENVERGNAWLSCIYKGNLDDAVRRFAAHRDFEFISRQITYGLYLSDHSILDGLSTELIVLSGIMIQNQALETAWHLRGTRRVGASQEDVELIQQCVELVAQFGRININKMPRVTDIEAEV</sequence>
<gene>
    <name evidence="1" type="ORF">G7Y89_g11656</name>
</gene>
<name>A0A8H4W0G2_9HELO</name>
<protein>
    <recommendedName>
        <fullName evidence="3">Carboxymuconolactone decarboxylase-like domain-containing protein</fullName>
    </recommendedName>
</protein>
<dbReference type="PANTHER" id="PTHR28180:SF5">
    <property type="entry name" value="DNA POLYMERASE ALPHA SUBUNIT B"/>
    <property type="match status" value="1"/>
</dbReference>
<dbReference type="InterPro" id="IPR052999">
    <property type="entry name" value="PTS1_Protein"/>
</dbReference>
<organism evidence="1 2">
    <name type="scientific">Cudoniella acicularis</name>
    <dbReference type="NCBI Taxonomy" id="354080"/>
    <lineage>
        <taxon>Eukaryota</taxon>
        <taxon>Fungi</taxon>
        <taxon>Dikarya</taxon>
        <taxon>Ascomycota</taxon>
        <taxon>Pezizomycotina</taxon>
        <taxon>Leotiomycetes</taxon>
        <taxon>Helotiales</taxon>
        <taxon>Tricladiaceae</taxon>
        <taxon>Cudoniella</taxon>
    </lineage>
</organism>
<dbReference type="PANTHER" id="PTHR28180">
    <property type="entry name" value="CONSERVED MITOCHONDRIAL PROTEIN-RELATED"/>
    <property type="match status" value="1"/>
</dbReference>
<evidence type="ECO:0000313" key="1">
    <source>
        <dbReference type="EMBL" id="KAF4626504.1"/>
    </source>
</evidence>
<accession>A0A8H4W0G2</accession>
<dbReference type="EMBL" id="JAAMPI010001140">
    <property type="protein sequence ID" value="KAF4626504.1"/>
    <property type="molecule type" value="Genomic_DNA"/>
</dbReference>
<reference evidence="1 2" key="1">
    <citation type="submission" date="2020-03" db="EMBL/GenBank/DDBJ databases">
        <title>Draft Genome Sequence of Cudoniella acicularis.</title>
        <authorList>
            <person name="Buettner E."/>
            <person name="Kellner H."/>
        </authorList>
    </citation>
    <scope>NUCLEOTIDE SEQUENCE [LARGE SCALE GENOMIC DNA]</scope>
    <source>
        <strain evidence="1 2">DSM 108380</strain>
    </source>
</reference>
<dbReference type="Gene3D" id="1.20.1290.10">
    <property type="entry name" value="AhpD-like"/>
    <property type="match status" value="1"/>
</dbReference>
<proteinExistence type="predicted"/>
<evidence type="ECO:0000313" key="2">
    <source>
        <dbReference type="Proteomes" id="UP000566819"/>
    </source>
</evidence>
<comment type="caution">
    <text evidence="1">The sequence shown here is derived from an EMBL/GenBank/DDBJ whole genome shotgun (WGS) entry which is preliminary data.</text>
</comment>